<gene>
    <name evidence="3" type="ORF">SAMN05660895_0925</name>
</gene>
<keyword evidence="1" id="KW-0560">Oxidoreductase</keyword>
<dbReference type="RefSeq" id="WP_092458382.1">
    <property type="nucleotide sequence ID" value="NZ_FPCJ01000001.1"/>
</dbReference>
<protein>
    <submittedName>
        <fullName evidence="3">Predicted oxidoreductase</fullName>
    </submittedName>
</protein>
<accession>A0A1I7N8K9</accession>
<dbReference type="Proteomes" id="UP000199537">
    <property type="component" value="Unassembled WGS sequence"/>
</dbReference>
<keyword evidence="4" id="KW-1185">Reference proteome</keyword>
<dbReference type="CDD" id="cd19076">
    <property type="entry name" value="AKR_AKR13A_13D"/>
    <property type="match status" value="1"/>
</dbReference>
<dbReference type="InterPro" id="IPR050791">
    <property type="entry name" value="Aldo-Keto_reductase"/>
</dbReference>
<dbReference type="GO" id="GO:0016491">
    <property type="term" value="F:oxidoreductase activity"/>
    <property type="evidence" value="ECO:0007669"/>
    <property type="project" value="UniProtKB-KW"/>
</dbReference>
<evidence type="ECO:0000256" key="1">
    <source>
        <dbReference type="ARBA" id="ARBA00023002"/>
    </source>
</evidence>
<dbReference type="PANTHER" id="PTHR43625:SF40">
    <property type="entry name" value="ALDO-KETO REDUCTASE YAKC [NADP(+)]"/>
    <property type="match status" value="1"/>
</dbReference>
<organism evidence="3 4">
    <name type="scientific">Thermoflavifilum thermophilum</name>
    <dbReference type="NCBI Taxonomy" id="1393122"/>
    <lineage>
        <taxon>Bacteria</taxon>
        <taxon>Pseudomonadati</taxon>
        <taxon>Bacteroidota</taxon>
        <taxon>Chitinophagia</taxon>
        <taxon>Chitinophagales</taxon>
        <taxon>Chitinophagaceae</taxon>
        <taxon>Thermoflavifilum</taxon>
    </lineage>
</organism>
<dbReference type="SUPFAM" id="SSF51430">
    <property type="entry name" value="NAD(P)-linked oxidoreductase"/>
    <property type="match status" value="1"/>
</dbReference>
<dbReference type="InterPro" id="IPR023210">
    <property type="entry name" value="NADP_OxRdtase_dom"/>
</dbReference>
<proteinExistence type="predicted"/>
<dbReference type="STRING" id="1393122.SAMN05660895_0925"/>
<reference evidence="4" key="1">
    <citation type="submission" date="2016-10" db="EMBL/GenBank/DDBJ databases">
        <authorList>
            <person name="Varghese N."/>
            <person name="Submissions S."/>
        </authorList>
    </citation>
    <scope>NUCLEOTIDE SEQUENCE [LARGE SCALE GENOMIC DNA]</scope>
    <source>
        <strain evidence="4">DSM 14807</strain>
    </source>
</reference>
<dbReference type="EMBL" id="FPCJ01000001">
    <property type="protein sequence ID" value="SFV30906.1"/>
    <property type="molecule type" value="Genomic_DNA"/>
</dbReference>
<name>A0A1I7N8K9_9BACT</name>
<dbReference type="PROSITE" id="PS51257">
    <property type="entry name" value="PROKAR_LIPOPROTEIN"/>
    <property type="match status" value="1"/>
</dbReference>
<dbReference type="InterPro" id="IPR036812">
    <property type="entry name" value="NAD(P)_OxRdtase_dom_sf"/>
</dbReference>
<evidence type="ECO:0000313" key="4">
    <source>
        <dbReference type="Proteomes" id="UP000199537"/>
    </source>
</evidence>
<evidence type="ECO:0000313" key="3">
    <source>
        <dbReference type="EMBL" id="SFV30906.1"/>
    </source>
</evidence>
<dbReference type="GO" id="GO:0005737">
    <property type="term" value="C:cytoplasm"/>
    <property type="evidence" value="ECO:0007669"/>
    <property type="project" value="TreeGrafter"/>
</dbReference>
<dbReference type="AlphaFoldDB" id="A0A1I7N8K9"/>
<sequence length="332" mass="36946">MTTIPIRPLGSQGLQASALGLGCMGMSDFYSGRDEAESLRVFDQAFELGIRFWDTADMYGPFTNEMLVAKGLKGRRQQITLATKFGIVRDPNDPTKRGINGRPEYVKSACEASLKRLQTDVIDLYYLHRVDPNTPIEDTVGAMARLVEEGKVRGIGLSEVSPQTIRRAHAVHPLTAIQSEYSLWTRDPEEGVLQTCRELGIAFVAYSPLGRGFLTGRFLSPDDLPADDYRRYSPRFMGENFRKNLQLVEKIKQLAEQKHCTPAQLALAWVMAQGEDIFPIPGTKRVAYLIENAGAINVQLTPEDLKAIDEIAPKGIAAGLRYPEEAMKTVNR</sequence>
<dbReference type="Pfam" id="PF00248">
    <property type="entry name" value="Aldo_ket_red"/>
    <property type="match status" value="1"/>
</dbReference>
<feature type="domain" description="NADP-dependent oxidoreductase" evidence="2">
    <location>
        <begin position="19"/>
        <end position="312"/>
    </location>
</feature>
<dbReference type="OrthoDB" id="9773828at2"/>
<dbReference type="PANTHER" id="PTHR43625">
    <property type="entry name" value="AFLATOXIN B1 ALDEHYDE REDUCTASE"/>
    <property type="match status" value="1"/>
</dbReference>
<evidence type="ECO:0000259" key="2">
    <source>
        <dbReference type="Pfam" id="PF00248"/>
    </source>
</evidence>
<dbReference type="Gene3D" id="3.20.20.100">
    <property type="entry name" value="NADP-dependent oxidoreductase domain"/>
    <property type="match status" value="1"/>
</dbReference>